<dbReference type="Proteomes" id="UP000478064">
    <property type="component" value="Unassembled WGS sequence"/>
</dbReference>
<name>A0A6L5HUG5_9PSED</name>
<protein>
    <submittedName>
        <fullName evidence="1">Uncharacterized protein</fullName>
    </submittedName>
</protein>
<dbReference type="EMBL" id="WIVU01000028">
    <property type="protein sequence ID" value="MQU06969.1"/>
    <property type="molecule type" value="Genomic_DNA"/>
</dbReference>
<accession>A0A6L5HUG5</accession>
<proteinExistence type="predicted"/>
<sequence>MSIVNKRMNATETIKKLDKKIKKWISNWVSTPTPRELFLVEPMSAFTNYLNGQDISHILGDQSENLATWHLINYENTAFKGEPNYEELAYATFHYGQMLEIKKSLADIDSGGSILLAVSALSFSLAAISGWKNECAARFNILKTGLDSPLLNLQKNEKHDAGKLFRHFWFLLELYARSIGQHIDTSLYSYPTKISPYDRVLQNWDTSDQAVLQDLISQMADFHLSQTLTIEHDDVLEFDYEERMLFPYEILAFLKIREWANLNNPITFDHPLMQHPLAKNPPTLNIPNIHLFKDAIDKLKKELSLKS</sequence>
<evidence type="ECO:0000313" key="2">
    <source>
        <dbReference type="Proteomes" id="UP000478064"/>
    </source>
</evidence>
<evidence type="ECO:0000313" key="1">
    <source>
        <dbReference type="EMBL" id="MQU06969.1"/>
    </source>
</evidence>
<dbReference type="AlphaFoldDB" id="A0A6L5HUG5"/>
<comment type="caution">
    <text evidence="1">The sequence shown here is derived from an EMBL/GenBank/DDBJ whole genome shotgun (WGS) entry which is preliminary data.</text>
</comment>
<dbReference type="RefSeq" id="WP_153374179.1">
    <property type="nucleotide sequence ID" value="NZ_WIVU01000028.1"/>
</dbReference>
<gene>
    <name evidence="1" type="ORF">GHO27_14865</name>
</gene>
<reference evidence="1 2" key="1">
    <citation type="submission" date="2019-10" db="EMBL/GenBank/DDBJ databases">
        <title>Evaluation of single-gene subtyping targets for Pseudomonas.</title>
        <authorList>
            <person name="Reichler S.J."/>
            <person name="Orsi R.H."/>
            <person name="Wiedmann M."/>
            <person name="Martin N.H."/>
            <person name="Murphy S.I."/>
        </authorList>
    </citation>
    <scope>NUCLEOTIDE SEQUENCE [LARGE SCALE GENOMIC DNA]</scope>
    <source>
        <strain evidence="1 2">FSL R10-1637</strain>
    </source>
</reference>
<organism evidence="1 2">
    <name type="scientific">Pseudomonas helleri</name>
    <dbReference type="NCBI Taxonomy" id="1608996"/>
    <lineage>
        <taxon>Bacteria</taxon>
        <taxon>Pseudomonadati</taxon>
        <taxon>Pseudomonadota</taxon>
        <taxon>Gammaproteobacteria</taxon>
        <taxon>Pseudomonadales</taxon>
        <taxon>Pseudomonadaceae</taxon>
        <taxon>Pseudomonas</taxon>
    </lineage>
</organism>